<dbReference type="Proteomes" id="UP000836387">
    <property type="component" value="Unassembled WGS sequence"/>
</dbReference>
<accession>A0ACA9T749</accession>
<keyword evidence="2" id="KW-1185">Reference proteome</keyword>
<organism evidence="1 2">
    <name type="scientific">Clonostachys rosea f. rosea IK726</name>
    <dbReference type="NCBI Taxonomy" id="1349383"/>
    <lineage>
        <taxon>Eukaryota</taxon>
        <taxon>Fungi</taxon>
        <taxon>Dikarya</taxon>
        <taxon>Ascomycota</taxon>
        <taxon>Pezizomycotina</taxon>
        <taxon>Sordariomycetes</taxon>
        <taxon>Hypocreomycetidae</taxon>
        <taxon>Hypocreales</taxon>
        <taxon>Bionectriaceae</taxon>
        <taxon>Clonostachys</taxon>
    </lineage>
</organism>
<evidence type="ECO:0000313" key="2">
    <source>
        <dbReference type="Proteomes" id="UP000836387"/>
    </source>
</evidence>
<sequence>MALQIPLKLWPTSSWPAYSSSMVMGNRPCSIDVHDTFGPTVAYSCLNGFDFTLLFEESVLTLLPLLLTVVILIPRAIFLRKTAPKAKRSWLFALKCVLGHSTHVTYSIYIVLQIILLVLLARQDTPSTRLTVPLAVAVVASFIWLLYVSYLEHVRCVRPSTILCLYFGISALLDLARLRTLFFIPDYHITALVNLTSYAVKLVLLVLEVTEKRSLLLWQWKDTSPEDVASYYSRVLFLWLNRVFIRGYNTRLTVDSLTPLDQDILTASRPTKLEQRWAKAEKSSKGALLWVFVCHYKWALLGGVLPRLTYITFTFVEPLLVERTLNFTSEPESPNSTNIAYGLIGAYALVHLGKAMSLAWYEHMTYRALTLFRGSLVTLIFGKTLRLSTSAVKDAEAITLMSADIDRIGLSMQIIHDAYAAVVELALSLWLLSRLLGIAVLPPTLFIVGKYDPGSLCLGFGIPIASAAGNAQVPWLEAIEKRLAVTSKMVGTMKVIRMTGLTETIHGIVTSLRSKEIRASRAFRLLSVLQTGAGESHELPHDVNLTDLRCRTANCTFTFAPVLGLGTFAILAKVNNTEALTEGMAFAVLSLFNLQDRPVMSLLHGFEDFQTIYNAFYRIQTYLLSAEREDSRATPLYQQPETSSDESLPKISTTVASGHGVLTKVVDNNSETSVIRLTEASGGYTPETMILEGINLGISGGKVTMIVGPVGSGKSTLLRLLLGELPQVSGSIVSDFSKCAYAPQSPWITWGTVRSNILGMSPWDAGWYRKVVCACSLDGDFEGLPDGDQTKTGIRGSHLSGGQQIRVSLARALYSRNKLLVLDDVLTGLDRTTEAAVLEAVFNEDGILKNTGSTIVLATNSAGHLRYADHIIVLNTEGDIAEQGTLEDVSASGGYVQRLESLPVAETSRQETLEVPEEVYQELGLENEDDELDASHRASDWQVYTYYIRVAGVWTFSAYLVICAAYIFGLSFPSIWLQWWTHYNKEHPNDNIGYWLGVYFALASLAIAGCMASDWAFRMMVVPKTSRKFHELLLDTTMYATTSFLTSTNVGITTNRFSQDLQLIDSDLPQSLDECVMNFLGVLISAVLVFTGSGYVAATIPACVAVIFFVQMFYLRTSRQLRLLDIEAKAPLFSHFIETLGGIACIRAYGWSEQYMDRSYDVLDASQKPYYLMWCIQRWLTVVLDLLAGAIAVMLVAFATLVRNGSTGLLGVALFNVISFSGALQSLVTQWTQLETGLGAISRVKTFVEETKSEKREGETDDGLPDTWPAAGYIILDNVSASYESSTAPVVDGFNLAIQPGEKIALCGRTGSGKSSLLLAILGMLDLNEGSITIDGYATGKISRETLRSRLNILPQEPFFLYGSVRENMDPLHILTDERIIETLRAVRLWDLLDSRGGLDASMDEDALSHGQRQLFCLARAIARPGKILIIDEATSSVDAETDELMQRVLREELQGRTLIAIAHKLNTVLDFDRVVLIDKGKPMESGNPQELLADPASMFSKLYRSGSSQAA</sequence>
<protein>
    <submittedName>
        <fullName evidence="1">Uncharacterized protein</fullName>
    </submittedName>
</protein>
<reference evidence="1" key="2">
    <citation type="submission" date="2021-10" db="EMBL/GenBank/DDBJ databases">
        <authorList>
            <person name="Piombo E."/>
        </authorList>
    </citation>
    <scope>NUCLEOTIDE SEQUENCE</scope>
</reference>
<dbReference type="EMBL" id="CADEHS020000001">
    <property type="protein sequence ID" value="CAG9936728.1"/>
    <property type="molecule type" value="Genomic_DNA"/>
</dbReference>
<reference evidence="1" key="1">
    <citation type="submission" date="2020-04" db="EMBL/GenBank/DDBJ databases">
        <authorList>
            <person name="Broberg M."/>
        </authorList>
    </citation>
    <scope>NUCLEOTIDE SEQUENCE</scope>
</reference>
<comment type="caution">
    <text evidence="1">The sequence shown here is derived from an EMBL/GenBank/DDBJ whole genome shotgun (WGS) entry which is preliminary data.</text>
</comment>
<gene>
    <name evidence="1" type="ORF">CRV2_00003910</name>
</gene>
<proteinExistence type="predicted"/>
<name>A0ACA9T749_BIOOC</name>
<evidence type="ECO:0000313" key="1">
    <source>
        <dbReference type="EMBL" id="CAG9936728.1"/>
    </source>
</evidence>